<dbReference type="InterPro" id="IPR001128">
    <property type="entry name" value="Cyt_P450"/>
</dbReference>
<feature type="chain" id="PRO_5041342909" description="Pisatin demethylase" evidence="2">
    <location>
        <begin position="19"/>
        <end position="492"/>
    </location>
</feature>
<reference evidence="3" key="1">
    <citation type="submission" date="2022-10" db="EMBL/GenBank/DDBJ databases">
        <title>Culturing micro-colonial fungi from biological soil crusts in the Mojave desert and describing Neophaeococcomyces mojavensis, and introducing the new genera and species Taxawa tesnikishii.</title>
        <authorList>
            <person name="Kurbessoian T."/>
            <person name="Stajich J.E."/>
        </authorList>
    </citation>
    <scope>NUCLEOTIDE SEQUENCE</scope>
    <source>
        <strain evidence="3">TK_41</strain>
    </source>
</reference>
<keyword evidence="4" id="KW-1185">Reference proteome</keyword>
<dbReference type="GO" id="GO:0005506">
    <property type="term" value="F:iron ion binding"/>
    <property type="evidence" value="ECO:0007669"/>
    <property type="project" value="InterPro"/>
</dbReference>
<keyword evidence="1" id="KW-0349">Heme</keyword>
<evidence type="ECO:0008006" key="5">
    <source>
        <dbReference type="Google" id="ProtNLM"/>
    </source>
</evidence>
<proteinExistence type="predicted"/>
<dbReference type="PRINTS" id="PR00385">
    <property type="entry name" value="P450"/>
</dbReference>
<protein>
    <recommendedName>
        <fullName evidence="5">Pisatin demethylase</fullName>
    </recommendedName>
</protein>
<dbReference type="CDD" id="cd11060">
    <property type="entry name" value="CYP57A1-like"/>
    <property type="match status" value="1"/>
</dbReference>
<dbReference type="Gene3D" id="1.10.630.10">
    <property type="entry name" value="Cytochrome P450"/>
    <property type="match status" value="1"/>
</dbReference>
<keyword evidence="1" id="KW-0408">Iron</keyword>
<keyword evidence="2" id="KW-0732">Signal</keyword>
<dbReference type="InterPro" id="IPR002401">
    <property type="entry name" value="Cyt_P450_E_grp-I"/>
</dbReference>
<dbReference type="SUPFAM" id="SSF48264">
    <property type="entry name" value="Cytochrome P450"/>
    <property type="match status" value="1"/>
</dbReference>
<gene>
    <name evidence="3" type="ORF">H2200_002170</name>
</gene>
<name>A0AA39CMT3_9EURO</name>
<dbReference type="InterPro" id="IPR036396">
    <property type="entry name" value="Cyt_P450_sf"/>
</dbReference>
<dbReference type="GO" id="GO:0016705">
    <property type="term" value="F:oxidoreductase activity, acting on paired donors, with incorporation or reduction of molecular oxygen"/>
    <property type="evidence" value="ECO:0007669"/>
    <property type="project" value="InterPro"/>
</dbReference>
<dbReference type="PANTHER" id="PTHR24305">
    <property type="entry name" value="CYTOCHROME P450"/>
    <property type="match status" value="1"/>
</dbReference>
<keyword evidence="1" id="KW-0479">Metal-binding</keyword>
<evidence type="ECO:0000313" key="3">
    <source>
        <dbReference type="EMBL" id="KAJ9614034.1"/>
    </source>
</evidence>
<dbReference type="EMBL" id="JAPDRK010000003">
    <property type="protein sequence ID" value="KAJ9614034.1"/>
    <property type="molecule type" value="Genomic_DNA"/>
</dbReference>
<dbReference type="AlphaFoldDB" id="A0AA39CMT3"/>
<dbReference type="PANTHER" id="PTHR24305:SF168">
    <property type="entry name" value="P450, PUTATIVE (EUROFUNG)-RELATED"/>
    <property type="match status" value="1"/>
</dbReference>
<comment type="cofactor">
    <cofactor evidence="1">
        <name>heme</name>
        <dbReference type="ChEBI" id="CHEBI:30413"/>
    </cofactor>
</comment>
<dbReference type="Proteomes" id="UP001172673">
    <property type="component" value="Unassembled WGS sequence"/>
</dbReference>
<feature type="signal peptide" evidence="2">
    <location>
        <begin position="1"/>
        <end position="18"/>
    </location>
</feature>
<dbReference type="InterPro" id="IPR050121">
    <property type="entry name" value="Cytochrome_P450_monoxygenase"/>
</dbReference>
<sequence length="492" mass="56465">MWWWTACLLLILYSIVSTARSYWRLRHFKGPRLAAFSHLWYIRAAVSEKAHLYLSDVCTKYGSIARIGPNTLITSDEDLIRKMCGVRSTYSRADWYRAFKFDADRENLFSEVDEEKHIKMRSRVTAGYAGKENPNLENDIDRVLWSLIKLLKSKYISSGSNLKKLEFANIIQFFTLDVITSLTLSHPFGWIENEKDMYEYVKTMEDNVPAMNFMSAVPILSRIMRIPAVQRAALPTVKDRVGMGAIKAVTRDLISRRFGPEKETKTDMTQSFIKHGLSQGEIGDESLLQILAGSDTTATIIRSGFIYIITNPQIYTKLQAECDASGVPLDDIISNARALELPYLNACVKESLRYHPAATGLMPRKVGPEGDTHNGMFFPPGTEIGFCAWMVYRHNPVYGEDASVFRPERWTEATAEHLATMEKAHELVFGYGRYKCMGEKIARIELLKTFFELMRRFHFSFLDPTRPLEKDLNYGLFIQKGMWMRVEERKAL</sequence>
<accession>A0AA39CMT3</accession>
<dbReference type="Pfam" id="PF00067">
    <property type="entry name" value="p450"/>
    <property type="match status" value="1"/>
</dbReference>
<evidence type="ECO:0000313" key="4">
    <source>
        <dbReference type="Proteomes" id="UP001172673"/>
    </source>
</evidence>
<dbReference type="GO" id="GO:0004497">
    <property type="term" value="F:monooxygenase activity"/>
    <property type="evidence" value="ECO:0007669"/>
    <property type="project" value="InterPro"/>
</dbReference>
<evidence type="ECO:0000256" key="1">
    <source>
        <dbReference type="PIRSR" id="PIRSR602401-1"/>
    </source>
</evidence>
<evidence type="ECO:0000256" key="2">
    <source>
        <dbReference type="SAM" id="SignalP"/>
    </source>
</evidence>
<comment type="caution">
    <text evidence="3">The sequence shown here is derived from an EMBL/GenBank/DDBJ whole genome shotgun (WGS) entry which is preliminary data.</text>
</comment>
<dbReference type="PRINTS" id="PR00463">
    <property type="entry name" value="EP450I"/>
</dbReference>
<dbReference type="GO" id="GO:0020037">
    <property type="term" value="F:heme binding"/>
    <property type="evidence" value="ECO:0007669"/>
    <property type="project" value="InterPro"/>
</dbReference>
<feature type="binding site" description="axial binding residue" evidence="1">
    <location>
        <position position="436"/>
    </location>
    <ligand>
        <name>heme</name>
        <dbReference type="ChEBI" id="CHEBI:30413"/>
    </ligand>
    <ligandPart>
        <name>Fe</name>
        <dbReference type="ChEBI" id="CHEBI:18248"/>
    </ligandPart>
</feature>
<organism evidence="3 4">
    <name type="scientific">Cladophialophora chaetospira</name>
    <dbReference type="NCBI Taxonomy" id="386627"/>
    <lineage>
        <taxon>Eukaryota</taxon>
        <taxon>Fungi</taxon>
        <taxon>Dikarya</taxon>
        <taxon>Ascomycota</taxon>
        <taxon>Pezizomycotina</taxon>
        <taxon>Eurotiomycetes</taxon>
        <taxon>Chaetothyriomycetidae</taxon>
        <taxon>Chaetothyriales</taxon>
        <taxon>Herpotrichiellaceae</taxon>
        <taxon>Cladophialophora</taxon>
    </lineage>
</organism>